<dbReference type="Proteomes" id="UP000011996">
    <property type="component" value="Unassembled WGS sequence"/>
</dbReference>
<organism evidence="2 3">
    <name type="scientific">Rhodopirellula europaea SH398</name>
    <dbReference type="NCBI Taxonomy" id="1263868"/>
    <lineage>
        <taxon>Bacteria</taxon>
        <taxon>Pseudomonadati</taxon>
        <taxon>Planctomycetota</taxon>
        <taxon>Planctomycetia</taxon>
        <taxon>Pirellulales</taxon>
        <taxon>Pirellulaceae</taxon>
        <taxon>Rhodopirellula</taxon>
    </lineage>
</organism>
<feature type="transmembrane region" description="Helical" evidence="1">
    <location>
        <begin position="25"/>
        <end position="46"/>
    </location>
</feature>
<name>M5SMB2_9BACT</name>
<gene>
    <name evidence="2" type="ORF">RESH_00561</name>
</gene>
<proteinExistence type="predicted"/>
<reference evidence="2 3" key="1">
    <citation type="journal article" date="2013" name="Mar. Genomics">
        <title>Expression of sulfatases in Rhodopirellula baltica and the diversity of sulfatases in the genus Rhodopirellula.</title>
        <authorList>
            <person name="Wegner C.E."/>
            <person name="Richter-Heitmann T."/>
            <person name="Klindworth A."/>
            <person name="Klockow C."/>
            <person name="Richter M."/>
            <person name="Achstetter T."/>
            <person name="Glockner F.O."/>
            <person name="Harder J."/>
        </authorList>
    </citation>
    <scope>NUCLEOTIDE SEQUENCE [LARGE SCALE GENOMIC DNA]</scope>
    <source>
        <strain evidence="2 3">SH398</strain>
    </source>
</reference>
<evidence type="ECO:0000256" key="1">
    <source>
        <dbReference type="SAM" id="Phobius"/>
    </source>
</evidence>
<keyword evidence="1" id="KW-0472">Membrane</keyword>
<evidence type="ECO:0000313" key="3">
    <source>
        <dbReference type="Proteomes" id="UP000011996"/>
    </source>
</evidence>
<dbReference type="AlphaFoldDB" id="M5SMB2"/>
<dbReference type="EMBL" id="ANOF01000015">
    <property type="protein sequence ID" value="EMI28897.1"/>
    <property type="molecule type" value="Genomic_DNA"/>
</dbReference>
<protein>
    <submittedName>
        <fullName evidence="2">Membrane protein</fullName>
    </submittedName>
</protein>
<comment type="caution">
    <text evidence="2">The sequence shown here is derived from an EMBL/GenBank/DDBJ whole genome shotgun (WGS) entry which is preliminary data.</text>
</comment>
<keyword evidence="1" id="KW-0812">Transmembrane</keyword>
<accession>M5SMB2</accession>
<sequence length="114" mass="12678">MRDDSPYKSPAEAAPTVRPRRLRRWFLGGFAIVFVAMLILMNQYYYTGDALVQCKLWQFYLLEMRRAFISSDVFGPTTGSGGHAFVMFLQHVGIASVGGLISLGIGAFVARPRA</sequence>
<keyword evidence="1" id="KW-1133">Transmembrane helix</keyword>
<feature type="transmembrane region" description="Helical" evidence="1">
    <location>
        <begin position="88"/>
        <end position="110"/>
    </location>
</feature>
<evidence type="ECO:0000313" key="2">
    <source>
        <dbReference type="EMBL" id="EMI28897.1"/>
    </source>
</evidence>